<name>A0ACC0U0A8_9AGAM</name>
<organism evidence="1 2">
    <name type="scientific">Russula earlei</name>
    <dbReference type="NCBI Taxonomy" id="71964"/>
    <lineage>
        <taxon>Eukaryota</taxon>
        <taxon>Fungi</taxon>
        <taxon>Dikarya</taxon>
        <taxon>Basidiomycota</taxon>
        <taxon>Agaricomycotina</taxon>
        <taxon>Agaricomycetes</taxon>
        <taxon>Russulales</taxon>
        <taxon>Russulaceae</taxon>
        <taxon>Russula</taxon>
    </lineage>
</organism>
<evidence type="ECO:0000313" key="2">
    <source>
        <dbReference type="Proteomes" id="UP001207468"/>
    </source>
</evidence>
<sequence length="327" mass="36416">MVPIEAPETGERRPVLATSSVQVGDVAEEISTQDLDEEKGPTGTDEHQGNIQLSQSDSLPRPDDTQGRDTHQGQEQRHIGDFDDSANPLWSLYGKETKSHDSARIQTLKEDMDGVLLFAGLFSTALTAFLSGSNRSLQVDPSQQMVYYQQQTVAMLAQVSQQLSSIAPQVSIPSTAPPPYPAFSPSSSDVRVNVYWFMSLVFSLSAALLATTVQQWVRDYMHVFQRYSHPLKSARIRQYLYDGAEEWYMPVVAEAVPGLVHISLFLFLIGLADYLLHLNTTVSITTIIPMCICASFYIFSMFAPVFNPQSPYQTSFSGLIWYVVQNV</sequence>
<keyword evidence="2" id="KW-1185">Reference proteome</keyword>
<proteinExistence type="predicted"/>
<protein>
    <submittedName>
        <fullName evidence="1">Uncharacterized protein</fullName>
    </submittedName>
</protein>
<gene>
    <name evidence="1" type="ORF">F5148DRAFT_985633</name>
</gene>
<evidence type="ECO:0000313" key="1">
    <source>
        <dbReference type="EMBL" id="KAI9453223.1"/>
    </source>
</evidence>
<accession>A0ACC0U0A8</accession>
<feature type="non-terminal residue" evidence="1">
    <location>
        <position position="327"/>
    </location>
</feature>
<comment type="caution">
    <text evidence="1">The sequence shown here is derived from an EMBL/GenBank/DDBJ whole genome shotgun (WGS) entry which is preliminary data.</text>
</comment>
<dbReference type="EMBL" id="JAGFNK010000313">
    <property type="protein sequence ID" value="KAI9453223.1"/>
    <property type="molecule type" value="Genomic_DNA"/>
</dbReference>
<reference evidence="1" key="1">
    <citation type="submission" date="2021-03" db="EMBL/GenBank/DDBJ databases">
        <title>Evolutionary priming and transition to the ectomycorrhizal habit in an iconic lineage of mushroom-forming fungi: is preadaptation a requirement?</title>
        <authorList>
            <consortium name="DOE Joint Genome Institute"/>
            <person name="Looney B.P."/>
            <person name="Miyauchi S."/>
            <person name="Morin E."/>
            <person name="Drula E."/>
            <person name="Courty P.E."/>
            <person name="Chicoki N."/>
            <person name="Fauchery L."/>
            <person name="Kohler A."/>
            <person name="Kuo A."/>
            <person name="LaButti K."/>
            <person name="Pangilinan J."/>
            <person name="Lipzen A."/>
            <person name="Riley R."/>
            <person name="Andreopoulos W."/>
            <person name="He G."/>
            <person name="Johnson J."/>
            <person name="Barry K.W."/>
            <person name="Grigoriev I.V."/>
            <person name="Nagy L."/>
            <person name="Hibbett D."/>
            <person name="Henrissat B."/>
            <person name="Matheny P.B."/>
            <person name="Labbe J."/>
            <person name="Martin A.F."/>
        </authorList>
    </citation>
    <scope>NUCLEOTIDE SEQUENCE</scope>
    <source>
        <strain evidence="1">BPL698</strain>
    </source>
</reference>
<dbReference type="Proteomes" id="UP001207468">
    <property type="component" value="Unassembled WGS sequence"/>
</dbReference>